<keyword evidence="4" id="KW-1185">Reference proteome</keyword>
<gene>
    <name evidence="3" type="ORF">SAMN06295912_101381</name>
</gene>
<evidence type="ECO:0000313" key="3">
    <source>
        <dbReference type="EMBL" id="SNS10825.1"/>
    </source>
</evidence>
<protein>
    <submittedName>
        <fullName evidence="3">Phage shock protein C (PspC) family protein</fullName>
    </submittedName>
</protein>
<evidence type="ECO:0000259" key="2">
    <source>
        <dbReference type="Pfam" id="PF04024"/>
    </source>
</evidence>
<accession>A0A239BRZ5</accession>
<dbReference type="Pfam" id="PF04024">
    <property type="entry name" value="PspC"/>
    <property type="match status" value="1"/>
</dbReference>
<keyword evidence="1" id="KW-0812">Transmembrane</keyword>
<organism evidence="3 4">
    <name type="scientific">Edaphosphingomonas laterariae</name>
    <dbReference type="NCBI Taxonomy" id="861865"/>
    <lineage>
        <taxon>Bacteria</taxon>
        <taxon>Pseudomonadati</taxon>
        <taxon>Pseudomonadota</taxon>
        <taxon>Alphaproteobacteria</taxon>
        <taxon>Sphingomonadales</taxon>
        <taxon>Rhizorhabdaceae</taxon>
        <taxon>Edaphosphingomonas</taxon>
    </lineage>
</organism>
<dbReference type="Proteomes" id="UP000198281">
    <property type="component" value="Unassembled WGS sequence"/>
</dbReference>
<proteinExistence type="predicted"/>
<dbReference type="InterPro" id="IPR007168">
    <property type="entry name" value="Phageshock_PspC_N"/>
</dbReference>
<keyword evidence="1" id="KW-0472">Membrane</keyword>
<reference evidence="4" key="1">
    <citation type="submission" date="2017-06" db="EMBL/GenBank/DDBJ databases">
        <authorList>
            <person name="Varghese N."/>
            <person name="Submissions S."/>
        </authorList>
    </citation>
    <scope>NUCLEOTIDE SEQUENCE [LARGE SCALE GENOMIC DNA]</scope>
    <source>
        <strain evidence="4">LNB2</strain>
    </source>
</reference>
<feature type="domain" description="Phage shock protein PspC N-terminal" evidence="2">
    <location>
        <begin position="5"/>
        <end position="59"/>
    </location>
</feature>
<dbReference type="EMBL" id="FZOS01000001">
    <property type="protein sequence ID" value="SNS10825.1"/>
    <property type="molecule type" value="Genomic_DNA"/>
</dbReference>
<keyword evidence="1" id="KW-1133">Transmembrane helix</keyword>
<dbReference type="AlphaFoldDB" id="A0A239BRZ5"/>
<name>A0A239BRZ5_9SPHN</name>
<evidence type="ECO:0000313" key="4">
    <source>
        <dbReference type="Proteomes" id="UP000198281"/>
    </source>
</evidence>
<evidence type="ECO:0000256" key="1">
    <source>
        <dbReference type="SAM" id="Phobius"/>
    </source>
</evidence>
<sequence>MMTSRYYLDKRNAKLMGVCSGFANYTGVDVLLVRIGALLLTLCVFGAPMLLLYLLTGWLASDRP</sequence>
<feature type="transmembrane region" description="Helical" evidence="1">
    <location>
        <begin position="31"/>
        <end position="55"/>
    </location>
</feature>